<evidence type="ECO:0000313" key="2">
    <source>
        <dbReference type="Proteomes" id="UP001611162"/>
    </source>
</evidence>
<dbReference type="RefSeq" id="WP_397613316.1">
    <property type="nucleotide sequence ID" value="NZ_JBIRRB010000006.1"/>
</dbReference>
<keyword evidence="2" id="KW-1185">Reference proteome</keyword>
<organism evidence="1 2">
    <name type="scientific">Streptomyces abikoensis</name>
    <dbReference type="NCBI Taxonomy" id="97398"/>
    <lineage>
        <taxon>Bacteria</taxon>
        <taxon>Bacillati</taxon>
        <taxon>Actinomycetota</taxon>
        <taxon>Actinomycetes</taxon>
        <taxon>Kitasatosporales</taxon>
        <taxon>Streptomycetaceae</taxon>
        <taxon>Streptomyces</taxon>
    </lineage>
</organism>
<reference evidence="1 2" key="1">
    <citation type="submission" date="2024-10" db="EMBL/GenBank/DDBJ databases">
        <title>The Natural Products Discovery Center: Release of the First 8490 Sequenced Strains for Exploring Actinobacteria Biosynthetic Diversity.</title>
        <authorList>
            <person name="Kalkreuter E."/>
            <person name="Kautsar S.A."/>
            <person name="Yang D."/>
            <person name="Bader C.D."/>
            <person name="Teijaro C.N."/>
            <person name="Fluegel L."/>
            <person name="Davis C.M."/>
            <person name="Simpson J.R."/>
            <person name="Lauterbach L."/>
            <person name="Steele A.D."/>
            <person name="Gui C."/>
            <person name="Meng S."/>
            <person name="Li G."/>
            <person name="Viehrig K."/>
            <person name="Ye F."/>
            <person name="Su P."/>
            <person name="Kiefer A.F."/>
            <person name="Nichols A."/>
            <person name="Cepeda A.J."/>
            <person name="Yan W."/>
            <person name="Fan B."/>
            <person name="Jiang Y."/>
            <person name="Adhikari A."/>
            <person name="Zheng C.-J."/>
            <person name="Schuster L."/>
            <person name="Cowan T.M."/>
            <person name="Smanski M.J."/>
            <person name="Chevrette M.G."/>
            <person name="De Carvalho L.P.S."/>
            <person name="Shen B."/>
        </authorList>
    </citation>
    <scope>NUCLEOTIDE SEQUENCE [LARGE SCALE GENOMIC DNA]</scope>
    <source>
        <strain evidence="1 2">NPDC020979</strain>
    </source>
</reference>
<dbReference type="EMBL" id="JBIRRB010000006">
    <property type="protein sequence ID" value="MFI0912429.1"/>
    <property type="molecule type" value="Genomic_DNA"/>
</dbReference>
<protein>
    <submittedName>
        <fullName evidence="1">Uncharacterized protein</fullName>
    </submittedName>
</protein>
<dbReference type="Proteomes" id="UP001611162">
    <property type="component" value="Unassembled WGS sequence"/>
</dbReference>
<name>A0ABW7T7K4_9ACTN</name>
<gene>
    <name evidence="1" type="ORF">ACH4TF_18460</name>
</gene>
<proteinExistence type="predicted"/>
<comment type="caution">
    <text evidence="1">The sequence shown here is derived from an EMBL/GenBank/DDBJ whole genome shotgun (WGS) entry which is preliminary data.</text>
</comment>
<accession>A0ABW7T7K4</accession>
<evidence type="ECO:0000313" key="1">
    <source>
        <dbReference type="EMBL" id="MFI0912429.1"/>
    </source>
</evidence>
<sequence length="184" mass="20700">MFDSHWRVTLQQGDLISTYTVPVSPPCFRASDAEREARRLHALMAREEFPRAPWAPVRCLGVRHMREVLCRERALAWAALKSCGAIPVGGGWAGPTARGELNLRAVWRQELTEIHARYREHVIGFGRTLADLLTDLKDSPAGWNLAPYTYGDEVSWPDVYADITSAGTTDIWHTPYGVLWIDNG</sequence>